<proteinExistence type="predicted"/>
<keyword evidence="3" id="KW-1185">Reference proteome</keyword>
<reference evidence="2 3" key="1">
    <citation type="journal article" date="2018" name="Mol. Biol. Evol.">
        <title>Broad Genomic Sampling Reveals a Smut Pathogenic Ancestry of the Fungal Clade Ustilaginomycotina.</title>
        <authorList>
            <person name="Kijpornyongpan T."/>
            <person name="Mondo S.J."/>
            <person name="Barry K."/>
            <person name="Sandor L."/>
            <person name="Lee J."/>
            <person name="Lipzen A."/>
            <person name="Pangilinan J."/>
            <person name="LaButti K."/>
            <person name="Hainaut M."/>
            <person name="Henrissat B."/>
            <person name="Grigoriev I.V."/>
            <person name="Spatafora J.W."/>
            <person name="Aime M.C."/>
        </authorList>
    </citation>
    <scope>NUCLEOTIDE SEQUENCE [LARGE SCALE GENOMIC DNA]</scope>
    <source>
        <strain evidence="2 3">MCA 4718</strain>
    </source>
</reference>
<sequence>MKLSLLCLGLVAAVCSLSAKADTSTRALSSVEAALVAAVLNLQSNTTLLATAASTTSASTPTSASSTASLSRRERYNLGNILAKRSDYVTLTNGTNPIDGSAALKAPGYLTYKVISNTTTYSAAKAACLNYCDSTKGCIAANMYQEINNPLLDLVFSEKSNRKCALFSTVPCLSGLTNRGGQRLYGNNSPANYIINSAVFYKDNGPATPPGYAASYGPSTEAVSLFDSSFLDWQLVPSYDPALCANICNDSNHTSCVFFDIWTADIQSRNTATVCTLYSAAKTASDATMSNVDVLIVTNSRGYSRST</sequence>
<gene>
    <name evidence="2" type="ORF">BCV69DRAFT_300619</name>
</gene>
<dbReference type="Proteomes" id="UP000245942">
    <property type="component" value="Unassembled WGS sequence"/>
</dbReference>
<keyword evidence="1" id="KW-0732">Signal</keyword>
<evidence type="ECO:0000313" key="3">
    <source>
        <dbReference type="Proteomes" id="UP000245942"/>
    </source>
</evidence>
<evidence type="ECO:0008006" key="4">
    <source>
        <dbReference type="Google" id="ProtNLM"/>
    </source>
</evidence>
<name>A0A316U265_9BASI</name>
<evidence type="ECO:0000256" key="1">
    <source>
        <dbReference type="SAM" id="SignalP"/>
    </source>
</evidence>
<dbReference type="STRING" id="1684307.A0A316U265"/>
<dbReference type="EMBL" id="KZ819332">
    <property type="protein sequence ID" value="PWN19300.1"/>
    <property type="molecule type" value="Genomic_DNA"/>
</dbReference>
<organism evidence="2 3">
    <name type="scientific">Pseudomicrostroma glucosiphilum</name>
    <dbReference type="NCBI Taxonomy" id="1684307"/>
    <lineage>
        <taxon>Eukaryota</taxon>
        <taxon>Fungi</taxon>
        <taxon>Dikarya</taxon>
        <taxon>Basidiomycota</taxon>
        <taxon>Ustilaginomycotina</taxon>
        <taxon>Exobasidiomycetes</taxon>
        <taxon>Microstromatales</taxon>
        <taxon>Microstromatales incertae sedis</taxon>
        <taxon>Pseudomicrostroma</taxon>
    </lineage>
</organism>
<accession>A0A316U265</accession>
<evidence type="ECO:0000313" key="2">
    <source>
        <dbReference type="EMBL" id="PWN19300.1"/>
    </source>
</evidence>
<dbReference type="GeneID" id="37016210"/>
<protein>
    <recommendedName>
        <fullName evidence="4">Apple domain-containing protein</fullName>
    </recommendedName>
</protein>
<feature type="signal peptide" evidence="1">
    <location>
        <begin position="1"/>
        <end position="21"/>
    </location>
</feature>
<dbReference type="RefSeq" id="XP_025346460.1">
    <property type="nucleotide sequence ID" value="XM_025494476.1"/>
</dbReference>
<dbReference type="OrthoDB" id="271448at2759"/>
<feature type="chain" id="PRO_5016305135" description="Apple domain-containing protein" evidence="1">
    <location>
        <begin position="22"/>
        <end position="307"/>
    </location>
</feature>
<dbReference type="AlphaFoldDB" id="A0A316U265"/>